<reference evidence="1 2" key="1">
    <citation type="journal article" date="2015" name="Genome Announc.">
        <title>Expanding the biotechnology potential of lactobacilli through comparative genomics of 213 strains and associated genera.</title>
        <authorList>
            <person name="Sun Z."/>
            <person name="Harris H.M."/>
            <person name="McCann A."/>
            <person name="Guo C."/>
            <person name="Argimon S."/>
            <person name="Zhang W."/>
            <person name="Yang X."/>
            <person name="Jeffery I.B."/>
            <person name="Cooney J.C."/>
            <person name="Kagawa T.F."/>
            <person name="Liu W."/>
            <person name="Song Y."/>
            <person name="Salvetti E."/>
            <person name="Wrobel A."/>
            <person name="Rasinkangas P."/>
            <person name="Parkhill J."/>
            <person name="Rea M.C."/>
            <person name="O'Sullivan O."/>
            <person name="Ritari J."/>
            <person name="Douillard F.P."/>
            <person name="Paul Ross R."/>
            <person name="Yang R."/>
            <person name="Briner A.E."/>
            <person name="Felis G.E."/>
            <person name="de Vos W.M."/>
            <person name="Barrangou R."/>
            <person name="Klaenhammer T.R."/>
            <person name="Caufield P.W."/>
            <person name="Cui Y."/>
            <person name="Zhang H."/>
            <person name="O'Toole P.W."/>
        </authorList>
    </citation>
    <scope>NUCLEOTIDE SEQUENCE [LARGE SCALE GENOMIC DNA]</scope>
    <source>
        <strain evidence="1 2">DSM 24716</strain>
    </source>
</reference>
<sequence>MLNSEINELKARNSEAKVYFMSNCGWSIDSPSLEFTNFISKVNDPMITDCLKMILKDPQCISMDVSAIRMGQNNTQKLKLILKQYMNQELIDRINDHLYESKIVSKNMPLTYKGPFRVFVVHDYSDKIGNILYTVFYDPYHLVFVNDKFKDSYSKKKGYFSGTEMISIYDKYHSGVSTELIKEFDGLVRHRQ</sequence>
<gene>
    <name evidence="1" type="ORF">IV57_GL001430</name>
</gene>
<dbReference type="AlphaFoldDB" id="A0A0R2LFS8"/>
<comment type="caution">
    <text evidence="1">The sequence shown here is derived from an EMBL/GenBank/DDBJ whole genome shotgun (WGS) entry which is preliminary data.</text>
</comment>
<evidence type="ECO:0000313" key="2">
    <source>
        <dbReference type="Proteomes" id="UP000051006"/>
    </source>
</evidence>
<proteinExistence type="predicted"/>
<accession>A0A0R2LFS8</accession>
<protein>
    <submittedName>
        <fullName evidence="1">Uncharacterized protein</fullName>
    </submittedName>
</protein>
<evidence type="ECO:0000313" key="1">
    <source>
        <dbReference type="EMBL" id="KRO00327.1"/>
    </source>
</evidence>
<name>A0A0R2LFS8_9LACO</name>
<keyword evidence="2" id="KW-1185">Reference proteome</keyword>
<dbReference type="PATRIC" id="fig|993692.3.peg.1450"/>
<dbReference type="Proteomes" id="UP000051006">
    <property type="component" value="Unassembled WGS sequence"/>
</dbReference>
<organism evidence="1 2">
    <name type="scientific">Companilactobacillus kimchiensis</name>
    <dbReference type="NCBI Taxonomy" id="993692"/>
    <lineage>
        <taxon>Bacteria</taxon>
        <taxon>Bacillati</taxon>
        <taxon>Bacillota</taxon>
        <taxon>Bacilli</taxon>
        <taxon>Lactobacillales</taxon>
        <taxon>Lactobacillaceae</taxon>
        <taxon>Companilactobacillus</taxon>
    </lineage>
</organism>
<dbReference type="EMBL" id="JQCF01000003">
    <property type="protein sequence ID" value="KRO00327.1"/>
    <property type="molecule type" value="Genomic_DNA"/>
</dbReference>
<dbReference type="STRING" id="993692.IV57_GL001430"/>